<organism evidence="2 4">
    <name type="scientific">Streptococcus suis</name>
    <dbReference type="NCBI Taxonomy" id="1307"/>
    <lineage>
        <taxon>Bacteria</taxon>
        <taxon>Bacillati</taxon>
        <taxon>Bacillota</taxon>
        <taxon>Bacilli</taxon>
        <taxon>Lactobacillales</taxon>
        <taxon>Streptococcaceae</taxon>
        <taxon>Streptococcus</taxon>
    </lineage>
</organism>
<sequence>MLESHRMIIKFLKQTILEADLKAMDCGHEKDFAIIPEAFDDEYLGILLENDGCDIYFKIYYETDDSDCFVTMDLEDGLHESIHVKFNFEDWKNDFHQFCIAVKVILEHYAIGIWTEAMAEMEVIGLVNFVKKYQSKTIVWNNDCLVYE</sequence>
<evidence type="ECO:0000313" key="2">
    <source>
        <dbReference type="EMBL" id="RRN48274.1"/>
    </source>
</evidence>
<evidence type="ECO:0000313" key="1">
    <source>
        <dbReference type="EMBL" id="CYV00069.1"/>
    </source>
</evidence>
<dbReference type="EMBL" id="RRZO01000093">
    <property type="protein sequence ID" value="RRN48274.1"/>
    <property type="molecule type" value="Genomic_DNA"/>
</dbReference>
<evidence type="ECO:0000313" key="3">
    <source>
        <dbReference type="Proteomes" id="UP000072618"/>
    </source>
</evidence>
<proteinExistence type="predicted"/>
<protein>
    <submittedName>
        <fullName evidence="2">Uncharacterized protein</fullName>
    </submittedName>
</protein>
<accession>A0A116LFC7</accession>
<name>A0A116LFC7_STRSU</name>
<dbReference type="Proteomes" id="UP000278566">
    <property type="component" value="Unassembled WGS sequence"/>
</dbReference>
<reference evidence="2 4" key="2">
    <citation type="submission" date="2018-11" db="EMBL/GenBank/DDBJ databases">
        <title>Changes in penicillin susceptibility of Streptococcus suis isolates by amino acid alterations in the penicillin-binding protein.</title>
        <authorList>
            <person name="Niemann L."/>
            <person name="Eichhorn I."/>
        </authorList>
    </citation>
    <scope>NUCLEOTIDE SEQUENCE [LARGE SCALE GENOMIC DNA]</scope>
    <source>
        <strain evidence="2 4">IMT40738</strain>
    </source>
</reference>
<reference evidence="1 3" key="1">
    <citation type="submission" date="2016-02" db="EMBL/GenBank/DDBJ databases">
        <authorList>
            <consortium name="Pathogen Informatics"/>
        </authorList>
    </citation>
    <scope>NUCLEOTIDE SEQUENCE [LARGE SCALE GENOMIC DNA]</scope>
    <source>
        <strain evidence="1 3">LSS32</strain>
    </source>
</reference>
<gene>
    <name evidence="2" type="ORF">EI220_11740</name>
    <name evidence="1" type="ORF">ERS132394_01976</name>
</gene>
<dbReference type="AlphaFoldDB" id="A0A116LFC7"/>
<dbReference type="Proteomes" id="UP000072618">
    <property type="component" value="Unassembled WGS sequence"/>
</dbReference>
<dbReference type="RefSeq" id="WP_044672731.1">
    <property type="nucleotide sequence ID" value="NZ_CEEO01000051.1"/>
</dbReference>
<dbReference type="EMBL" id="FIGJ01000028">
    <property type="protein sequence ID" value="CYV00069.1"/>
    <property type="molecule type" value="Genomic_DNA"/>
</dbReference>
<evidence type="ECO:0000313" key="4">
    <source>
        <dbReference type="Proteomes" id="UP000278566"/>
    </source>
</evidence>